<dbReference type="Proteomes" id="UP000290565">
    <property type="component" value="Unassembled WGS sequence"/>
</dbReference>
<proteinExistence type="predicted"/>
<dbReference type="Gene3D" id="3.30.450.40">
    <property type="match status" value="1"/>
</dbReference>
<sequence length="130" mass="14586">MQNSETDDAVPNVPLHESAIIVIFEISKVLTAPYRLEVTLANVVDLLQSFVQMRHGIVSLFHDEGVPDITVGAGWSEGSDERFRMRLPQKVIDEIVASDRQSWIASIRTGHFTSTVGSRRREMPPAPRFL</sequence>
<dbReference type="EMBL" id="LBJM01000062">
    <property type="protein sequence ID" value="RXH38204.1"/>
    <property type="molecule type" value="Genomic_DNA"/>
</dbReference>
<name>A0A4V1L3J6_9BRAD</name>
<gene>
    <name evidence="1" type="ORF">XH94_23340</name>
</gene>
<dbReference type="InterPro" id="IPR029016">
    <property type="entry name" value="GAF-like_dom_sf"/>
</dbReference>
<evidence type="ECO:0000313" key="2">
    <source>
        <dbReference type="Proteomes" id="UP000290565"/>
    </source>
</evidence>
<dbReference type="AlphaFoldDB" id="A0A4V1L3J6"/>
<accession>A0A4V1L3J6</accession>
<evidence type="ECO:0000313" key="1">
    <source>
        <dbReference type="EMBL" id="RXH38204.1"/>
    </source>
</evidence>
<comment type="caution">
    <text evidence="1">The sequence shown here is derived from an EMBL/GenBank/DDBJ whole genome shotgun (WGS) entry which is preliminary data.</text>
</comment>
<protein>
    <submittedName>
        <fullName evidence="1">Uncharacterized protein</fullName>
    </submittedName>
</protein>
<organism evidence="1 2">
    <name type="scientific">Bradyrhizobium zhanjiangense</name>
    <dbReference type="NCBI Taxonomy" id="1325107"/>
    <lineage>
        <taxon>Bacteria</taxon>
        <taxon>Pseudomonadati</taxon>
        <taxon>Pseudomonadota</taxon>
        <taxon>Alphaproteobacteria</taxon>
        <taxon>Hyphomicrobiales</taxon>
        <taxon>Nitrobacteraceae</taxon>
        <taxon>Bradyrhizobium</taxon>
    </lineage>
</organism>
<reference evidence="1 2" key="1">
    <citation type="submission" date="2015-04" db="EMBL/GenBank/DDBJ databases">
        <title>Comparative genomics of rhizobia nodulating Arachis hypogaea in China.</title>
        <authorList>
            <person name="Li Y."/>
        </authorList>
    </citation>
    <scope>NUCLEOTIDE SEQUENCE [LARGE SCALE GENOMIC DNA]</scope>
    <source>
        <strain evidence="1 2">CCBAU 51787</strain>
    </source>
</reference>